<evidence type="ECO:0000259" key="2">
    <source>
        <dbReference type="Pfam" id="PF14111"/>
    </source>
</evidence>
<dbReference type="InterPro" id="IPR040256">
    <property type="entry name" value="At4g02000-like"/>
</dbReference>
<dbReference type="InterPro" id="IPR025836">
    <property type="entry name" value="Zn_knuckle_CX2CX4HX4C"/>
</dbReference>
<feature type="non-terminal residue" evidence="4">
    <location>
        <position position="1"/>
    </location>
</feature>
<feature type="non-terminal residue" evidence="4">
    <location>
        <position position="467"/>
    </location>
</feature>
<comment type="caution">
    <text evidence="4">The sequence shown here is derived from an EMBL/GenBank/DDBJ whole genome shotgun (WGS) entry which is preliminary data.</text>
</comment>
<evidence type="ECO:0000313" key="4">
    <source>
        <dbReference type="EMBL" id="KAH0939154.1"/>
    </source>
</evidence>
<reference evidence="4 5" key="1">
    <citation type="submission" date="2021-05" db="EMBL/GenBank/DDBJ databases">
        <title>Genome Assembly of Synthetic Allotetraploid Brassica napus Reveals Homoeologous Exchanges between Subgenomes.</title>
        <authorList>
            <person name="Davis J.T."/>
        </authorList>
    </citation>
    <scope>NUCLEOTIDE SEQUENCE [LARGE SCALE GENOMIC DNA]</scope>
    <source>
        <strain evidence="5">cv. Da-Ae</strain>
        <tissue evidence="4">Seedling</tissue>
    </source>
</reference>
<evidence type="ECO:0008006" key="6">
    <source>
        <dbReference type="Google" id="ProtNLM"/>
    </source>
</evidence>
<feature type="domain" description="DUF4283" evidence="2">
    <location>
        <begin position="158"/>
        <end position="214"/>
    </location>
</feature>
<evidence type="ECO:0000313" key="5">
    <source>
        <dbReference type="Proteomes" id="UP000824890"/>
    </source>
</evidence>
<evidence type="ECO:0000259" key="3">
    <source>
        <dbReference type="Pfam" id="PF14392"/>
    </source>
</evidence>
<keyword evidence="5" id="KW-1185">Reference proteome</keyword>
<dbReference type="Pfam" id="PF14392">
    <property type="entry name" value="zf-CCHC_4"/>
    <property type="match status" value="1"/>
</dbReference>
<dbReference type="EMBL" id="JAGKQM010000002">
    <property type="protein sequence ID" value="KAH0939154.1"/>
    <property type="molecule type" value="Genomic_DNA"/>
</dbReference>
<organism evidence="4 5">
    <name type="scientific">Brassica napus</name>
    <name type="common">Rape</name>
    <dbReference type="NCBI Taxonomy" id="3708"/>
    <lineage>
        <taxon>Eukaryota</taxon>
        <taxon>Viridiplantae</taxon>
        <taxon>Streptophyta</taxon>
        <taxon>Embryophyta</taxon>
        <taxon>Tracheophyta</taxon>
        <taxon>Spermatophyta</taxon>
        <taxon>Magnoliopsida</taxon>
        <taxon>eudicotyledons</taxon>
        <taxon>Gunneridae</taxon>
        <taxon>Pentapetalae</taxon>
        <taxon>rosids</taxon>
        <taxon>malvids</taxon>
        <taxon>Brassicales</taxon>
        <taxon>Brassicaceae</taxon>
        <taxon>Brassiceae</taxon>
        <taxon>Brassica</taxon>
    </lineage>
</organism>
<feature type="compositionally biased region" description="Basic residues" evidence="1">
    <location>
        <begin position="457"/>
        <end position="467"/>
    </location>
</feature>
<protein>
    <recommendedName>
        <fullName evidence="6">DUF4283 domain-containing protein</fullName>
    </recommendedName>
</protein>
<dbReference type="Proteomes" id="UP000824890">
    <property type="component" value="Unassembled WGS sequence"/>
</dbReference>
<proteinExistence type="predicted"/>
<feature type="domain" description="Zinc knuckle CX2CX4HX4C" evidence="3">
    <location>
        <begin position="271"/>
        <end position="318"/>
    </location>
</feature>
<dbReference type="Pfam" id="PF14111">
    <property type="entry name" value="DUF4283"/>
    <property type="match status" value="1"/>
</dbReference>
<dbReference type="InterPro" id="IPR025558">
    <property type="entry name" value="DUF4283"/>
</dbReference>
<name>A0ABQ8EBV8_BRANA</name>
<feature type="region of interest" description="Disordered" evidence="1">
    <location>
        <begin position="397"/>
        <end position="467"/>
    </location>
</feature>
<dbReference type="PANTHER" id="PTHR31286:SF162">
    <property type="entry name" value="DUF4283 DOMAIN-CONTAINING PROTEIN-RELATED"/>
    <property type="match status" value="1"/>
</dbReference>
<dbReference type="PANTHER" id="PTHR31286">
    <property type="entry name" value="GLYCINE-RICH CELL WALL STRUCTURAL PROTEIN 1.8-LIKE"/>
    <property type="match status" value="1"/>
</dbReference>
<evidence type="ECO:0000256" key="1">
    <source>
        <dbReference type="SAM" id="MobiDB-lite"/>
    </source>
</evidence>
<sequence>RLTLNGVYSEEEIDTCLTEKEKLRPMVVDRRIREAPAVAGGRREASVVARVVSSSVRSLKDENEEMRASHVPLNRVDPTRYGPNPKLPSPKGPHFIGPKHKPVLHGTFTGQARGSRFSSAPMTDLKGKGILYEEDDDPIQLEEEEDSQFGSSICHRLKQDVEKLIISMPTQWGVQDRVMANDLGNRKFLFNFSSEEDIQDVLSQGPFHYNFFMFVMPIVHDEYSWIIPFWVEIIGIPLHLWTVKNLKNIGKKLGHVDTIELSAGRLLVEADTRKSLVFNKKVQSPRGDEVTIQFKYEKLFKHCSYCGFLSHEATHCPKKMEEQRLQAKEAGVFSQFISLLSQIHANLCWLIEQSVIVINMTNVTLRDKVLRQHDASRDAEVLDEAADDLIGEDLEDMEDGDESHHVGSRSLNPAEARTKPSYKGSSRHVVTRGMPIRKTEFLRRGSPRNHGVSSSRHTNRHKHSCHN</sequence>
<gene>
    <name evidence="4" type="ORF">HID58_006615</name>
</gene>
<accession>A0ABQ8EBV8</accession>